<dbReference type="Proteomes" id="UP000296201">
    <property type="component" value="Chromosome"/>
</dbReference>
<keyword evidence="1" id="KW-0732">Signal</keyword>
<evidence type="ECO:0000256" key="1">
    <source>
        <dbReference type="SAM" id="SignalP"/>
    </source>
</evidence>
<organism evidence="2 3">
    <name type="scientific">Hydrogenovibrio crunogenus</name>
    <dbReference type="NCBI Taxonomy" id="39765"/>
    <lineage>
        <taxon>Bacteria</taxon>
        <taxon>Pseudomonadati</taxon>
        <taxon>Pseudomonadota</taxon>
        <taxon>Gammaproteobacteria</taxon>
        <taxon>Thiotrichales</taxon>
        <taxon>Piscirickettsiaceae</taxon>
        <taxon>Hydrogenovibrio</taxon>
    </lineage>
</organism>
<feature type="chain" id="PRO_5020529234" description="Lipoprotein" evidence="1">
    <location>
        <begin position="25"/>
        <end position="85"/>
    </location>
</feature>
<name>A0A4P7P2H6_9GAMM</name>
<dbReference type="AlphaFoldDB" id="A0A4P7P2H6"/>
<reference evidence="2 3" key="1">
    <citation type="submission" date="2018-08" db="EMBL/GenBank/DDBJ databases">
        <title>Horizontal acquisition of hydrogen conversion ability and other habitat adaptations in Hydrogenovibrio crunogenus strains.</title>
        <authorList>
            <person name="Gonnella G."/>
            <person name="Adam N."/>
            <person name="Perner M."/>
        </authorList>
    </citation>
    <scope>NUCLEOTIDE SEQUENCE [LARGE SCALE GENOMIC DNA]</scope>
    <source>
        <strain evidence="2 3">SP-41</strain>
    </source>
</reference>
<accession>A0A4P7P2H6</accession>
<dbReference type="OrthoDB" id="5612751at2"/>
<evidence type="ECO:0000313" key="3">
    <source>
        <dbReference type="Proteomes" id="UP000296201"/>
    </source>
</evidence>
<evidence type="ECO:0008006" key="4">
    <source>
        <dbReference type="Google" id="ProtNLM"/>
    </source>
</evidence>
<gene>
    <name evidence="2" type="ORF">GHNINEIG_01567</name>
</gene>
<evidence type="ECO:0000313" key="2">
    <source>
        <dbReference type="EMBL" id="QBZ83512.1"/>
    </source>
</evidence>
<keyword evidence="3" id="KW-1185">Reference proteome</keyword>
<feature type="signal peptide" evidence="1">
    <location>
        <begin position="1"/>
        <end position="24"/>
    </location>
</feature>
<sequence precursor="true">MLVDLLKRGFAIVSLISLMACSNATTTYSVPSYYDVSAISNIKYRDGCEYYADDLKYRVQRNNCAEGQSNDWVTHRTYRKQSFFE</sequence>
<dbReference type="RefSeq" id="WP_135796127.1">
    <property type="nucleotide sequence ID" value="NZ_CP032096.1"/>
</dbReference>
<dbReference type="EMBL" id="CP032096">
    <property type="protein sequence ID" value="QBZ83512.1"/>
    <property type="molecule type" value="Genomic_DNA"/>
</dbReference>
<proteinExistence type="predicted"/>
<protein>
    <recommendedName>
        <fullName evidence="4">Lipoprotein</fullName>
    </recommendedName>
</protein>
<dbReference type="PROSITE" id="PS51257">
    <property type="entry name" value="PROKAR_LIPOPROTEIN"/>
    <property type="match status" value="1"/>
</dbReference>